<evidence type="ECO:0000313" key="1">
    <source>
        <dbReference type="EMBL" id="SNR86579.1"/>
    </source>
</evidence>
<proteinExistence type="predicted"/>
<evidence type="ECO:0008006" key="3">
    <source>
        <dbReference type="Google" id="ProtNLM"/>
    </source>
</evidence>
<accession>A0A238ZTN0</accession>
<protein>
    <recommendedName>
        <fullName evidence="3">Prepilin-type N-terminal cleavage/methylation domain-containing protein</fullName>
    </recommendedName>
</protein>
<evidence type="ECO:0000313" key="2">
    <source>
        <dbReference type="Proteomes" id="UP000198304"/>
    </source>
</evidence>
<gene>
    <name evidence="1" type="ORF">SAMN05446037_1001102</name>
</gene>
<sequence length="141" mass="16506">MIEVLIAFSIVCIFITASYALIGQASTLSHRSRDYYQISKTAQSIIEELKCYRVISHEGKLEVLDEDLEEGFHFSRNKYSIEVIGERLLDDTSLYLIKISITEEESETSYLLYSLINSKKQDSYYPDIYYELEIQDWEICE</sequence>
<dbReference type="RefSeq" id="WP_089280900.1">
    <property type="nucleotide sequence ID" value="NZ_FZOJ01000001.1"/>
</dbReference>
<dbReference type="Proteomes" id="UP000198304">
    <property type="component" value="Unassembled WGS sequence"/>
</dbReference>
<keyword evidence="2" id="KW-1185">Reference proteome</keyword>
<organism evidence="1 2">
    <name type="scientific">Anaerovirgula multivorans</name>
    <dbReference type="NCBI Taxonomy" id="312168"/>
    <lineage>
        <taxon>Bacteria</taxon>
        <taxon>Bacillati</taxon>
        <taxon>Bacillota</taxon>
        <taxon>Clostridia</taxon>
        <taxon>Peptostreptococcales</taxon>
        <taxon>Natronincolaceae</taxon>
        <taxon>Anaerovirgula</taxon>
    </lineage>
</organism>
<reference evidence="2" key="1">
    <citation type="submission" date="2017-06" db="EMBL/GenBank/DDBJ databases">
        <authorList>
            <person name="Varghese N."/>
            <person name="Submissions S."/>
        </authorList>
    </citation>
    <scope>NUCLEOTIDE SEQUENCE [LARGE SCALE GENOMIC DNA]</scope>
    <source>
        <strain evidence="2">SCA</strain>
    </source>
</reference>
<name>A0A238ZTN0_9FIRM</name>
<dbReference type="EMBL" id="FZOJ01000001">
    <property type="protein sequence ID" value="SNR86579.1"/>
    <property type="molecule type" value="Genomic_DNA"/>
</dbReference>
<dbReference type="AlphaFoldDB" id="A0A238ZTN0"/>